<evidence type="ECO:0000256" key="10">
    <source>
        <dbReference type="ARBA" id="ARBA00048793"/>
    </source>
</evidence>
<organism evidence="14 15">
    <name type="scientific">Paenibacillus plantiphilus</name>
    <dbReference type="NCBI Taxonomy" id="2905650"/>
    <lineage>
        <taxon>Bacteria</taxon>
        <taxon>Bacillati</taxon>
        <taxon>Bacillota</taxon>
        <taxon>Bacilli</taxon>
        <taxon>Bacillales</taxon>
        <taxon>Paenibacillaceae</taxon>
        <taxon>Paenibacillus</taxon>
    </lineage>
</organism>
<dbReference type="NCBIfam" id="TIGR00745">
    <property type="entry name" value="apbA_panE"/>
    <property type="match status" value="1"/>
</dbReference>
<comment type="similarity">
    <text evidence="3 11">Belongs to the ketopantoate reductase family.</text>
</comment>
<evidence type="ECO:0000256" key="1">
    <source>
        <dbReference type="ARBA" id="ARBA00002919"/>
    </source>
</evidence>
<evidence type="ECO:0000256" key="7">
    <source>
        <dbReference type="ARBA" id="ARBA00022857"/>
    </source>
</evidence>
<keyword evidence="15" id="KW-1185">Reference proteome</keyword>
<evidence type="ECO:0000256" key="8">
    <source>
        <dbReference type="ARBA" id="ARBA00023002"/>
    </source>
</evidence>
<evidence type="ECO:0000259" key="12">
    <source>
        <dbReference type="Pfam" id="PF02558"/>
    </source>
</evidence>
<dbReference type="Gene3D" id="3.40.50.720">
    <property type="entry name" value="NAD(P)-binding Rossmann-like Domain"/>
    <property type="match status" value="1"/>
</dbReference>
<sequence>MYASRLARASVNVTMLTRTAAQAEALGRKGILFEAYGSGAKHAVPVQAKPIAELREVAESEDWIWLTVKQTHLTDDLLTALARLGSGGASVLCLQNGIGHMERLREALPETQLYAAISTEGALRTNEAAVRHTGAGELVFGMWQQAAAETLATQKMLLDILEAAGIEGLMSNEMVNRVYQKLLINAVINPLSAIFGVTNGELPADPGRRQLMAALHAESEAALIAGGMNGDGDAWERLLTVCRRTARNESSMLADVKSGRMTEIDSINGGIATIAREHGLKTPLNDALITIVKALTLN</sequence>
<comment type="pathway">
    <text evidence="2 11">Cofactor biosynthesis; (R)-pantothenate biosynthesis; (R)-pantoate from 3-methyl-2-oxobutanoate: step 2/2.</text>
</comment>
<evidence type="ECO:0000259" key="13">
    <source>
        <dbReference type="Pfam" id="PF08546"/>
    </source>
</evidence>
<gene>
    <name evidence="14" type="primary">panE</name>
    <name evidence="14" type="ORF">PAECIP111893_03729</name>
</gene>
<dbReference type="Gene3D" id="1.10.1040.10">
    <property type="entry name" value="N-(1-d-carboxylethyl)-l-norvaline Dehydrogenase, domain 2"/>
    <property type="match status" value="1"/>
</dbReference>
<dbReference type="Pfam" id="PF08546">
    <property type="entry name" value="ApbA_C"/>
    <property type="match status" value="1"/>
</dbReference>
<dbReference type="InterPro" id="IPR008927">
    <property type="entry name" value="6-PGluconate_DH-like_C_sf"/>
</dbReference>
<dbReference type="InterPro" id="IPR036291">
    <property type="entry name" value="NAD(P)-bd_dom_sf"/>
</dbReference>
<dbReference type="InterPro" id="IPR013332">
    <property type="entry name" value="KPR_N"/>
</dbReference>
<evidence type="ECO:0000256" key="11">
    <source>
        <dbReference type="RuleBase" id="RU362068"/>
    </source>
</evidence>
<keyword evidence="7 11" id="KW-0521">NADP</keyword>
<evidence type="ECO:0000313" key="15">
    <source>
        <dbReference type="Proteomes" id="UP000838686"/>
    </source>
</evidence>
<comment type="caution">
    <text evidence="14">The sequence shown here is derived from an EMBL/GenBank/DDBJ whole genome shotgun (WGS) entry which is preliminary data.</text>
</comment>
<protein>
    <recommendedName>
        <fullName evidence="5 11">2-dehydropantoate 2-reductase</fullName>
        <ecNumber evidence="4 11">1.1.1.169</ecNumber>
    </recommendedName>
    <alternativeName>
        <fullName evidence="9 11">Ketopantoate reductase</fullName>
    </alternativeName>
</protein>
<comment type="function">
    <text evidence="1 11">Catalyzes the NADPH-dependent reduction of ketopantoate into pantoic acid.</text>
</comment>
<proteinExistence type="inferred from homology"/>
<dbReference type="Proteomes" id="UP000838686">
    <property type="component" value="Unassembled WGS sequence"/>
</dbReference>
<dbReference type="EC" id="1.1.1.169" evidence="4 11"/>
<evidence type="ECO:0000256" key="9">
    <source>
        <dbReference type="ARBA" id="ARBA00032024"/>
    </source>
</evidence>
<dbReference type="GO" id="GO:0008677">
    <property type="term" value="F:2-dehydropantoate 2-reductase activity"/>
    <property type="evidence" value="ECO:0007669"/>
    <property type="project" value="UniProtKB-EC"/>
</dbReference>
<keyword evidence="8 11" id="KW-0560">Oxidoreductase</keyword>
<accession>A0ABN8GNM2</accession>
<keyword evidence="6 11" id="KW-0566">Pantothenate biosynthesis</keyword>
<dbReference type="InterPro" id="IPR013752">
    <property type="entry name" value="KPA_reductase"/>
</dbReference>
<dbReference type="SUPFAM" id="SSF51735">
    <property type="entry name" value="NAD(P)-binding Rossmann-fold domains"/>
    <property type="match status" value="1"/>
</dbReference>
<dbReference type="SUPFAM" id="SSF48179">
    <property type="entry name" value="6-phosphogluconate dehydrogenase C-terminal domain-like"/>
    <property type="match status" value="1"/>
</dbReference>
<feature type="domain" description="Ketopantoate reductase N-terminal" evidence="12">
    <location>
        <begin position="1"/>
        <end position="144"/>
    </location>
</feature>
<reference evidence="14" key="1">
    <citation type="submission" date="2022-01" db="EMBL/GenBank/DDBJ databases">
        <authorList>
            <person name="Criscuolo A."/>
        </authorList>
    </citation>
    <scope>NUCLEOTIDE SEQUENCE</scope>
    <source>
        <strain evidence="14">CIP111893</strain>
    </source>
</reference>
<evidence type="ECO:0000256" key="4">
    <source>
        <dbReference type="ARBA" id="ARBA00013014"/>
    </source>
</evidence>
<dbReference type="InterPro" id="IPR003710">
    <property type="entry name" value="ApbA"/>
</dbReference>
<evidence type="ECO:0000256" key="5">
    <source>
        <dbReference type="ARBA" id="ARBA00019465"/>
    </source>
</evidence>
<dbReference type="EMBL" id="CAKMMF010000022">
    <property type="protein sequence ID" value="CAH1213888.1"/>
    <property type="molecule type" value="Genomic_DNA"/>
</dbReference>
<evidence type="ECO:0000313" key="14">
    <source>
        <dbReference type="EMBL" id="CAH1213888.1"/>
    </source>
</evidence>
<name>A0ABN8GNM2_9BACL</name>
<evidence type="ECO:0000256" key="3">
    <source>
        <dbReference type="ARBA" id="ARBA00007870"/>
    </source>
</evidence>
<dbReference type="InterPro" id="IPR050838">
    <property type="entry name" value="Ketopantoate_reductase"/>
</dbReference>
<dbReference type="PANTHER" id="PTHR43765:SF2">
    <property type="entry name" value="2-DEHYDROPANTOATE 2-REDUCTASE"/>
    <property type="match status" value="1"/>
</dbReference>
<evidence type="ECO:0000256" key="6">
    <source>
        <dbReference type="ARBA" id="ARBA00022655"/>
    </source>
</evidence>
<dbReference type="PANTHER" id="PTHR43765">
    <property type="entry name" value="2-DEHYDROPANTOATE 2-REDUCTASE-RELATED"/>
    <property type="match status" value="1"/>
</dbReference>
<dbReference type="Pfam" id="PF02558">
    <property type="entry name" value="ApbA"/>
    <property type="match status" value="1"/>
</dbReference>
<dbReference type="InterPro" id="IPR013328">
    <property type="entry name" value="6PGD_dom2"/>
</dbReference>
<comment type="catalytic activity">
    <reaction evidence="10 11">
        <text>(R)-pantoate + NADP(+) = 2-dehydropantoate + NADPH + H(+)</text>
        <dbReference type="Rhea" id="RHEA:16233"/>
        <dbReference type="ChEBI" id="CHEBI:11561"/>
        <dbReference type="ChEBI" id="CHEBI:15378"/>
        <dbReference type="ChEBI" id="CHEBI:15980"/>
        <dbReference type="ChEBI" id="CHEBI:57783"/>
        <dbReference type="ChEBI" id="CHEBI:58349"/>
        <dbReference type="EC" id="1.1.1.169"/>
    </reaction>
</comment>
<evidence type="ECO:0000256" key="2">
    <source>
        <dbReference type="ARBA" id="ARBA00004994"/>
    </source>
</evidence>
<feature type="domain" description="Ketopantoate reductase C-terminal" evidence="13">
    <location>
        <begin position="177"/>
        <end position="295"/>
    </location>
</feature>